<feature type="transmembrane region" description="Helical" evidence="1">
    <location>
        <begin position="12"/>
        <end position="37"/>
    </location>
</feature>
<evidence type="ECO:0000256" key="1">
    <source>
        <dbReference type="SAM" id="Phobius"/>
    </source>
</evidence>
<accession>A0A4Y9XT56</accession>
<keyword evidence="1" id="KW-1133">Transmembrane helix</keyword>
<reference evidence="2 3" key="1">
    <citation type="submission" date="2019-01" db="EMBL/GenBank/DDBJ databases">
        <title>Genome sequencing of the rare red list fungi Fomitopsis rosea.</title>
        <authorList>
            <person name="Buettner E."/>
            <person name="Kellner H."/>
        </authorList>
    </citation>
    <scope>NUCLEOTIDE SEQUENCE [LARGE SCALE GENOMIC DNA]</scope>
    <source>
        <strain evidence="2 3">DSM 105464</strain>
    </source>
</reference>
<evidence type="ECO:0000313" key="3">
    <source>
        <dbReference type="Proteomes" id="UP000298390"/>
    </source>
</evidence>
<name>A0A4Y9XT56_9APHY</name>
<keyword evidence="1" id="KW-0472">Membrane</keyword>
<dbReference type="EMBL" id="SEKV01001118">
    <property type="protein sequence ID" value="TFY51729.1"/>
    <property type="molecule type" value="Genomic_DNA"/>
</dbReference>
<sequence>MFLLIHQSALRGTLASQVALTVFDAAIAAITALRVYAINGRHLQLPAVVLALSLIRAAYDLFGTATKTTEPLPAPLGCAVESTSSYNGSCSYRVAL</sequence>
<keyword evidence="1" id="KW-0812">Transmembrane</keyword>
<organism evidence="2 3">
    <name type="scientific">Rhodofomes roseus</name>
    <dbReference type="NCBI Taxonomy" id="34475"/>
    <lineage>
        <taxon>Eukaryota</taxon>
        <taxon>Fungi</taxon>
        <taxon>Dikarya</taxon>
        <taxon>Basidiomycota</taxon>
        <taxon>Agaricomycotina</taxon>
        <taxon>Agaricomycetes</taxon>
        <taxon>Polyporales</taxon>
        <taxon>Rhodofomes</taxon>
    </lineage>
</organism>
<gene>
    <name evidence="2" type="ORF">EVJ58_g10413</name>
</gene>
<evidence type="ECO:0000313" key="2">
    <source>
        <dbReference type="EMBL" id="TFY51729.1"/>
    </source>
</evidence>
<proteinExistence type="predicted"/>
<dbReference type="AlphaFoldDB" id="A0A4Y9XT56"/>
<comment type="caution">
    <text evidence="2">The sequence shown here is derived from an EMBL/GenBank/DDBJ whole genome shotgun (WGS) entry which is preliminary data.</text>
</comment>
<protein>
    <submittedName>
        <fullName evidence="2">Uncharacterized protein</fullName>
    </submittedName>
</protein>
<dbReference type="Proteomes" id="UP000298390">
    <property type="component" value="Unassembled WGS sequence"/>
</dbReference>